<dbReference type="GO" id="GO:0016567">
    <property type="term" value="P:protein ubiquitination"/>
    <property type="evidence" value="ECO:0007669"/>
    <property type="project" value="InterPro"/>
</dbReference>
<dbReference type="InterPro" id="IPR011990">
    <property type="entry name" value="TPR-like_helical_dom_sf"/>
</dbReference>
<protein>
    <submittedName>
        <fullName evidence="2">Sel1 domain protein repeat-containing protein</fullName>
    </submittedName>
</protein>
<dbReference type="PANTHER" id="PTHR43628:SF1">
    <property type="entry name" value="CHITIN SYNTHASE REGULATORY FACTOR 2-RELATED"/>
    <property type="match status" value="1"/>
</dbReference>
<dbReference type="Proteomes" id="UP000037460">
    <property type="component" value="Unassembled WGS sequence"/>
</dbReference>
<feature type="domain" description="U-box" evidence="1">
    <location>
        <begin position="28"/>
        <end position="104"/>
    </location>
</feature>
<comment type="caution">
    <text evidence="2">The sequence shown here is derived from an EMBL/GenBank/DDBJ whole genome shotgun (WGS) entry which is preliminary data.</text>
</comment>
<dbReference type="AlphaFoldDB" id="A0A0M0JC50"/>
<dbReference type="SUPFAM" id="SSF57850">
    <property type="entry name" value="RING/U-box"/>
    <property type="match status" value="1"/>
</dbReference>
<dbReference type="Pfam" id="PF04564">
    <property type="entry name" value="U-box"/>
    <property type="match status" value="1"/>
</dbReference>
<dbReference type="EMBL" id="JWZX01003119">
    <property type="protein sequence ID" value="KOO24154.1"/>
    <property type="molecule type" value="Genomic_DNA"/>
</dbReference>
<dbReference type="SMART" id="SM00671">
    <property type="entry name" value="SEL1"/>
    <property type="match status" value="3"/>
</dbReference>
<name>A0A0M0JC50_9EUKA</name>
<dbReference type="Gene3D" id="3.30.40.10">
    <property type="entry name" value="Zinc/RING finger domain, C3HC4 (zinc finger)"/>
    <property type="match status" value="1"/>
</dbReference>
<reference evidence="3" key="1">
    <citation type="journal article" date="2015" name="PLoS Genet.">
        <title>Genome Sequence and Transcriptome Analyses of Chrysochromulina tobin: Metabolic Tools for Enhanced Algal Fitness in the Prominent Order Prymnesiales (Haptophyceae).</title>
        <authorList>
            <person name="Hovde B.T."/>
            <person name="Deodato C.R."/>
            <person name="Hunsperger H.M."/>
            <person name="Ryken S.A."/>
            <person name="Yost W."/>
            <person name="Jha R.K."/>
            <person name="Patterson J."/>
            <person name="Monnat R.J. Jr."/>
            <person name="Barlow S.B."/>
            <person name="Starkenburg S.R."/>
            <person name="Cattolico R.A."/>
        </authorList>
    </citation>
    <scope>NUCLEOTIDE SEQUENCE</scope>
    <source>
        <strain evidence="3">CCMP291</strain>
    </source>
</reference>
<dbReference type="Pfam" id="PF08238">
    <property type="entry name" value="Sel1"/>
    <property type="match status" value="3"/>
</dbReference>
<accession>A0A0M0JC50</accession>
<dbReference type="CDD" id="cd16655">
    <property type="entry name" value="RING-Ubox_WDSUB1-like"/>
    <property type="match status" value="1"/>
</dbReference>
<sequence>MPPKRGREATVAEDATVQLRRHKSATEEAFAELVCPITFSLPVDPVTAEDGKVYERSAIEEWLKQQHKSPVTNLAMGTRLQPALQVKNMIRTMVTSGALTGDKVDAWKLKLEEEGEVAEMLRDAEAGHGVAMFILGVWYKHGQKGLAKDKAKTFEWYKKSHEAGDASGTGCLGECYLHGDGVPKCPMRANTLLMDAAGRGSEYACYILGRAYADGDWGFPKDETMARRYYSMVASASLVDLTDDAKEEAATWLRAHPAA</sequence>
<evidence type="ECO:0000313" key="2">
    <source>
        <dbReference type="EMBL" id="KOO24154.1"/>
    </source>
</evidence>
<dbReference type="SUPFAM" id="SSF81901">
    <property type="entry name" value="HCP-like"/>
    <property type="match status" value="1"/>
</dbReference>
<dbReference type="InterPro" id="IPR003613">
    <property type="entry name" value="Ubox_domain"/>
</dbReference>
<dbReference type="InterPro" id="IPR013083">
    <property type="entry name" value="Znf_RING/FYVE/PHD"/>
</dbReference>
<evidence type="ECO:0000259" key="1">
    <source>
        <dbReference type="PROSITE" id="PS51698"/>
    </source>
</evidence>
<dbReference type="Gene3D" id="1.25.40.10">
    <property type="entry name" value="Tetratricopeptide repeat domain"/>
    <property type="match status" value="1"/>
</dbReference>
<dbReference type="InterPro" id="IPR006597">
    <property type="entry name" value="Sel1-like"/>
</dbReference>
<dbReference type="GO" id="GO:0004842">
    <property type="term" value="F:ubiquitin-protein transferase activity"/>
    <property type="evidence" value="ECO:0007669"/>
    <property type="project" value="InterPro"/>
</dbReference>
<gene>
    <name evidence="2" type="ORF">Ctob_002131</name>
</gene>
<dbReference type="PANTHER" id="PTHR43628">
    <property type="entry name" value="ACTIVATOR OF C KINASE PROTEIN 1-RELATED"/>
    <property type="match status" value="1"/>
</dbReference>
<keyword evidence="3" id="KW-1185">Reference proteome</keyword>
<dbReference type="SMART" id="SM00504">
    <property type="entry name" value="Ubox"/>
    <property type="match status" value="1"/>
</dbReference>
<proteinExistence type="predicted"/>
<dbReference type="InterPro" id="IPR052945">
    <property type="entry name" value="Mitotic_Regulator"/>
</dbReference>
<dbReference type="OrthoDB" id="2384430at2759"/>
<evidence type="ECO:0000313" key="3">
    <source>
        <dbReference type="Proteomes" id="UP000037460"/>
    </source>
</evidence>
<dbReference type="PROSITE" id="PS51698">
    <property type="entry name" value="U_BOX"/>
    <property type="match status" value="1"/>
</dbReference>
<organism evidence="2 3">
    <name type="scientific">Chrysochromulina tobinii</name>
    <dbReference type="NCBI Taxonomy" id="1460289"/>
    <lineage>
        <taxon>Eukaryota</taxon>
        <taxon>Haptista</taxon>
        <taxon>Haptophyta</taxon>
        <taxon>Prymnesiophyceae</taxon>
        <taxon>Prymnesiales</taxon>
        <taxon>Chrysochromulinaceae</taxon>
        <taxon>Chrysochromulina</taxon>
    </lineage>
</organism>